<dbReference type="SUPFAM" id="SSF55729">
    <property type="entry name" value="Acyl-CoA N-acyltransferases (Nat)"/>
    <property type="match status" value="1"/>
</dbReference>
<dbReference type="Gene3D" id="3.40.630.30">
    <property type="match status" value="1"/>
</dbReference>
<keyword evidence="2" id="KW-1185">Reference proteome</keyword>
<dbReference type="RefSeq" id="WP_038251516.1">
    <property type="nucleotide sequence ID" value="NZ_CCYO01000004.1"/>
</dbReference>
<proteinExistence type="predicted"/>
<evidence type="ECO:0000313" key="1">
    <source>
        <dbReference type="EMBL" id="SUQ01733.1"/>
    </source>
</evidence>
<dbReference type="EMBL" id="UHJG01000001">
    <property type="protein sequence ID" value="SUQ01733.1"/>
    <property type="molecule type" value="Genomic_DNA"/>
</dbReference>
<dbReference type="InterPro" id="IPR016181">
    <property type="entry name" value="Acyl_CoA_acyltransferase"/>
</dbReference>
<reference evidence="1 2" key="1">
    <citation type="submission" date="2018-06" db="EMBL/GenBank/DDBJ databases">
        <authorList>
            <consortium name="Pathogen Informatics"/>
            <person name="Doyle S."/>
        </authorList>
    </citation>
    <scope>NUCLEOTIDE SEQUENCE [LARGE SCALE GENOMIC DNA]</scope>
    <source>
        <strain evidence="1 2">NCTC10476</strain>
    </source>
</reference>
<sequence length="209" mass="24084">MLLCNHTQKSVPYSITSGFDLNLTQQMNSEWSGYKGIIAQEILTNFPTFNQDPTIRNQVVSDYNIGDFGWDWNRKIFFCNTIDYLWFYLIADNKVQSACIIYHPKQSHFDNKPIFYIDYIASANWNRSRPGYSAQFKRTGTLLIEHAIKYANKNWGYRPGFCLHSLPDAEGFYSHLGMQDFGIDPSKENLRIFEAPEVIACKLGGIAHA</sequence>
<dbReference type="AlphaFoldDB" id="A0A380QT84"/>
<evidence type="ECO:0008006" key="3">
    <source>
        <dbReference type="Google" id="ProtNLM"/>
    </source>
</evidence>
<name>A0A380QT84_YERRU</name>
<dbReference type="OrthoDB" id="6064764at2"/>
<accession>A0A380QT84</accession>
<organism evidence="1 2">
    <name type="scientific">Yersinia ruckeri</name>
    <dbReference type="NCBI Taxonomy" id="29486"/>
    <lineage>
        <taxon>Bacteria</taxon>
        <taxon>Pseudomonadati</taxon>
        <taxon>Pseudomonadota</taxon>
        <taxon>Gammaproteobacteria</taxon>
        <taxon>Enterobacterales</taxon>
        <taxon>Yersiniaceae</taxon>
        <taxon>Yersinia</taxon>
    </lineage>
</organism>
<dbReference type="Proteomes" id="UP000255169">
    <property type="component" value="Unassembled WGS sequence"/>
</dbReference>
<dbReference type="GeneID" id="66880241"/>
<evidence type="ECO:0000313" key="2">
    <source>
        <dbReference type="Proteomes" id="UP000255169"/>
    </source>
</evidence>
<protein>
    <recommendedName>
        <fullName evidence="3">N-acetyltransferase domain-containing protein</fullName>
    </recommendedName>
</protein>
<gene>
    <name evidence="1" type="ORF">NCTC10476_03108</name>
</gene>